<evidence type="ECO:0000259" key="6">
    <source>
        <dbReference type="Pfam" id="PF02631"/>
    </source>
</evidence>
<gene>
    <name evidence="5" type="primary">recX</name>
    <name evidence="8" type="ORF">A3K06_03385</name>
</gene>
<evidence type="ECO:0000259" key="7">
    <source>
        <dbReference type="Pfam" id="PF21982"/>
    </source>
</evidence>
<evidence type="ECO:0000313" key="9">
    <source>
        <dbReference type="Proteomes" id="UP000176547"/>
    </source>
</evidence>
<evidence type="ECO:0000256" key="2">
    <source>
        <dbReference type="ARBA" id="ARBA00009695"/>
    </source>
</evidence>
<dbReference type="HAMAP" id="MF_01114">
    <property type="entry name" value="RecX"/>
    <property type="match status" value="1"/>
</dbReference>
<protein>
    <recommendedName>
        <fullName evidence="3 5">Regulatory protein RecX</fullName>
    </recommendedName>
</protein>
<dbReference type="PANTHER" id="PTHR33602:SF1">
    <property type="entry name" value="REGULATORY PROTEIN RECX FAMILY PROTEIN"/>
    <property type="match status" value="1"/>
</dbReference>
<dbReference type="InterPro" id="IPR003783">
    <property type="entry name" value="Regulatory_RecX"/>
</dbReference>
<proteinExistence type="inferred from homology"/>
<organism evidence="8 9">
    <name type="scientific">Candidatus Doudnabacteria bacterium RIFCSPHIGHO2_01_52_17</name>
    <dbReference type="NCBI Taxonomy" id="1817820"/>
    <lineage>
        <taxon>Bacteria</taxon>
        <taxon>Candidatus Doudnaibacteriota</taxon>
    </lineage>
</organism>
<dbReference type="PANTHER" id="PTHR33602">
    <property type="entry name" value="REGULATORY PROTEIN RECX FAMILY PROTEIN"/>
    <property type="match status" value="1"/>
</dbReference>
<evidence type="ECO:0000313" key="8">
    <source>
        <dbReference type="EMBL" id="OGE74635.1"/>
    </source>
</evidence>
<comment type="similarity">
    <text evidence="2 5">Belongs to the RecX family.</text>
</comment>
<dbReference type="InterPro" id="IPR053924">
    <property type="entry name" value="RecX_HTH_2nd"/>
</dbReference>
<dbReference type="Proteomes" id="UP000176547">
    <property type="component" value="Unassembled WGS sequence"/>
</dbReference>
<evidence type="ECO:0000256" key="1">
    <source>
        <dbReference type="ARBA" id="ARBA00004496"/>
    </source>
</evidence>
<name>A0A1F5NAG4_9BACT</name>
<sequence>MHFRFILNFQYNYIMDELNQKIYDKAVKLLSVRLHTTGELHRKLRTRSFRDAEILPVLRRLEELRFLDDERFAQIFVDNLKRYKDFGFFGIKAKLLSRQIPTEMAERALEEFLTPEDEKKIAERLLKKLKRQGRSTYEQLARSFQSRGFRGEVTQKILNSNPEWRNKF</sequence>
<dbReference type="Pfam" id="PF02631">
    <property type="entry name" value="RecX_HTH2"/>
    <property type="match status" value="1"/>
</dbReference>
<keyword evidence="4 5" id="KW-0963">Cytoplasm</keyword>
<dbReference type="Gene3D" id="1.10.10.10">
    <property type="entry name" value="Winged helix-like DNA-binding domain superfamily/Winged helix DNA-binding domain"/>
    <property type="match status" value="2"/>
</dbReference>
<feature type="domain" description="RecX first three-helical" evidence="7">
    <location>
        <begin position="23"/>
        <end position="61"/>
    </location>
</feature>
<comment type="subcellular location">
    <subcellularLocation>
        <location evidence="1 5">Cytoplasm</location>
    </subcellularLocation>
</comment>
<dbReference type="GO" id="GO:0006282">
    <property type="term" value="P:regulation of DNA repair"/>
    <property type="evidence" value="ECO:0007669"/>
    <property type="project" value="UniProtKB-UniRule"/>
</dbReference>
<dbReference type="InterPro" id="IPR036388">
    <property type="entry name" value="WH-like_DNA-bd_sf"/>
</dbReference>
<dbReference type="Pfam" id="PF21982">
    <property type="entry name" value="RecX_HTH1"/>
    <property type="match status" value="1"/>
</dbReference>
<feature type="domain" description="RecX second three-helical" evidence="6">
    <location>
        <begin position="68"/>
        <end position="109"/>
    </location>
</feature>
<dbReference type="AlphaFoldDB" id="A0A1F5NAG4"/>
<dbReference type="GO" id="GO:0005737">
    <property type="term" value="C:cytoplasm"/>
    <property type="evidence" value="ECO:0007669"/>
    <property type="project" value="UniProtKB-SubCell"/>
</dbReference>
<evidence type="ECO:0000256" key="5">
    <source>
        <dbReference type="HAMAP-Rule" id="MF_01114"/>
    </source>
</evidence>
<accession>A0A1F5NAG4</accession>
<dbReference type="InterPro" id="IPR053926">
    <property type="entry name" value="RecX_HTH_1st"/>
</dbReference>
<evidence type="ECO:0000256" key="3">
    <source>
        <dbReference type="ARBA" id="ARBA00018111"/>
    </source>
</evidence>
<dbReference type="EMBL" id="MFEG01000048">
    <property type="protein sequence ID" value="OGE74635.1"/>
    <property type="molecule type" value="Genomic_DNA"/>
</dbReference>
<comment type="caution">
    <text evidence="8">The sequence shown here is derived from an EMBL/GenBank/DDBJ whole genome shotgun (WGS) entry which is preliminary data.</text>
</comment>
<comment type="function">
    <text evidence="5">Modulates RecA activity.</text>
</comment>
<evidence type="ECO:0000256" key="4">
    <source>
        <dbReference type="ARBA" id="ARBA00022490"/>
    </source>
</evidence>
<reference evidence="8 9" key="1">
    <citation type="journal article" date="2016" name="Nat. Commun.">
        <title>Thousands of microbial genomes shed light on interconnected biogeochemical processes in an aquifer system.</title>
        <authorList>
            <person name="Anantharaman K."/>
            <person name="Brown C.T."/>
            <person name="Hug L.A."/>
            <person name="Sharon I."/>
            <person name="Castelle C.J."/>
            <person name="Probst A.J."/>
            <person name="Thomas B.C."/>
            <person name="Singh A."/>
            <person name="Wilkins M.J."/>
            <person name="Karaoz U."/>
            <person name="Brodie E.L."/>
            <person name="Williams K.H."/>
            <person name="Hubbard S.S."/>
            <person name="Banfield J.F."/>
        </authorList>
    </citation>
    <scope>NUCLEOTIDE SEQUENCE [LARGE SCALE GENOMIC DNA]</scope>
</reference>